<dbReference type="EMBL" id="CAJOBF010008736">
    <property type="protein sequence ID" value="CAF4261472.1"/>
    <property type="molecule type" value="Genomic_DNA"/>
</dbReference>
<evidence type="ECO:0000256" key="7">
    <source>
        <dbReference type="ARBA" id="ARBA00023125"/>
    </source>
</evidence>
<dbReference type="InterPro" id="IPR043502">
    <property type="entry name" value="DNA/RNA_pol_sf"/>
</dbReference>
<evidence type="ECO:0000313" key="11">
    <source>
        <dbReference type="Proteomes" id="UP000663842"/>
    </source>
</evidence>
<proteinExistence type="inferred from homology"/>
<dbReference type="Proteomes" id="UP000663842">
    <property type="component" value="Unassembled WGS sequence"/>
</dbReference>
<dbReference type="PANTHER" id="PTHR33568:SF3">
    <property type="entry name" value="DNA-DIRECTED DNA POLYMERASE"/>
    <property type="match status" value="1"/>
</dbReference>
<protein>
    <recommendedName>
        <fullName evidence="2">DNA-directed DNA polymerase</fullName>
        <ecNumber evidence="2">2.7.7.7</ecNumber>
    </recommendedName>
</protein>
<accession>A0A820FFQ8</accession>
<keyword evidence="4" id="KW-0548">Nucleotidyltransferase</keyword>
<dbReference type="GO" id="GO:0000166">
    <property type="term" value="F:nucleotide binding"/>
    <property type="evidence" value="ECO:0007669"/>
    <property type="project" value="InterPro"/>
</dbReference>
<comment type="similarity">
    <text evidence="1">Belongs to the DNA polymerase type-B family.</text>
</comment>
<evidence type="ECO:0000256" key="2">
    <source>
        <dbReference type="ARBA" id="ARBA00012417"/>
    </source>
</evidence>
<sequence length="391" mass="45681">MPENTICAIDDVKEGKYSKEAMAWIGYIEYKINKNLGLGEPKISIHTIRSHGREARVAIQNKRYFVDGYLTNGAVLMNLPLEDAKSPDLILEYNGCILKKCKICQVEDVTIGGLTGVERRQIQEEKESEIKKKFHLITMTSCRWEKMQKTDMELREFLKRWKSKYSKHILSVRQSYYGGRVEHFGLFVDTLKIDSECKLEYKDVTSLYPYIMMSSEFPVGPYDHLIGEQLPSIKDFEDELKLNPNVGRQLISYPIKRIVYVYNIWEPKFKAYQHEVQFLKELPSEEWILKNLTLDNPSILILDDQIFTLITPKIAELIILFRNPRDLGQISKIMQQIAVKNSNNLLDIYKKSVMKAYGYLIIDLRPTLNHEYVLRNNIFPDDNMELIHIPS</sequence>
<evidence type="ECO:0000256" key="4">
    <source>
        <dbReference type="ARBA" id="ARBA00022695"/>
    </source>
</evidence>
<evidence type="ECO:0000256" key="1">
    <source>
        <dbReference type="ARBA" id="ARBA00005755"/>
    </source>
</evidence>
<dbReference type="AlphaFoldDB" id="A0A820FFQ8"/>
<dbReference type="GO" id="GO:0006260">
    <property type="term" value="P:DNA replication"/>
    <property type="evidence" value="ECO:0007669"/>
    <property type="project" value="UniProtKB-KW"/>
</dbReference>
<dbReference type="GO" id="GO:0003887">
    <property type="term" value="F:DNA-directed DNA polymerase activity"/>
    <property type="evidence" value="ECO:0007669"/>
    <property type="project" value="UniProtKB-KW"/>
</dbReference>
<gene>
    <name evidence="10" type="ORF">UXM345_LOCUS31296</name>
</gene>
<dbReference type="PANTHER" id="PTHR33568">
    <property type="entry name" value="DNA POLYMERASE"/>
    <property type="match status" value="1"/>
</dbReference>
<evidence type="ECO:0000256" key="3">
    <source>
        <dbReference type="ARBA" id="ARBA00022679"/>
    </source>
</evidence>
<keyword evidence="3" id="KW-0808">Transferase</keyword>
<comment type="caution">
    <text evidence="10">The sequence shown here is derived from an EMBL/GenBank/DDBJ whole genome shotgun (WGS) entry which is preliminary data.</text>
</comment>
<keyword evidence="7" id="KW-0238">DNA-binding</keyword>
<name>A0A820FFQ8_9BILA</name>
<evidence type="ECO:0000256" key="5">
    <source>
        <dbReference type="ARBA" id="ARBA00022705"/>
    </source>
</evidence>
<organism evidence="10 11">
    <name type="scientific">Rotaria magnacalcarata</name>
    <dbReference type="NCBI Taxonomy" id="392030"/>
    <lineage>
        <taxon>Eukaryota</taxon>
        <taxon>Metazoa</taxon>
        <taxon>Spiralia</taxon>
        <taxon>Gnathifera</taxon>
        <taxon>Rotifera</taxon>
        <taxon>Eurotatoria</taxon>
        <taxon>Bdelloidea</taxon>
        <taxon>Philodinida</taxon>
        <taxon>Philodinidae</taxon>
        <taxon>Rotaria</taxon>
    </lineage>
</organism>
<dbReference type="InterPro" id="IPR004868">
    <property type="entry name" value="DNA-dir_DNA_pol_B_mt/vir"/>
</dbReference>
<dbReference type="Pfam" id="PF03175">
    <property type="entry name" value="DNA_pol_B_2"/>
    <property type="match status" value="1"/>
</dbReference>
<keyword evidence="5" id="KW-0235">DNA replication</keyword>
<reference evidence="10" key="1">
    <citation type="submission" date="2021-02" db="EMBL/GenBank/DDBJ databases">
        <authorList>
            <person name="Nowell W R."/>
        </authorList>
    </citation>
    <scope>NUCLEOTIDE SEQUENCE</scope>
</reference>
<keyword evidence="6" id="KW-0239">DNA-directed DNA polymerase</keyword>
<feature type="domain" description="DNA-directed DNA polymerase family B mitochondria/virus" evidence="9">
    <location>
        <begin position="171"/>
        <end position="240"/>
    </location>
</feature>
<dbReference type="EC" id="2.7.7.7" evidence="2"/>
<evidence type="ECO:0000313" key="10">
    <source>
        <dbReference type="EMBL" id="CAF4261472.1"/>
    </source>
</evidence>
<dbReference type="SUPFAM" id="SSF56672">
    <property type="entry name" value="DNA/RNA polymerases"/>
    <property type="match status" value="1"/>
</dbReference>
<evidence type="ECO:0000256" key="6">
    <source>
        <dbReference type="ARBA" id="ARBA00022932"/>
    </source>
</evidence>
<comment type="catalytic activity">
    <reaction evidence="8">
        <text>DNA(n) + a 2'-deoxyribonucleoside 5'-triphosphate = DNA(n+1) + diphosphate</text>
        <dbReference type="Rhea" id="RHEA:22508"/>
        <dbReference type="Rhea" id="RHEA-COMP:17339"/>
        <dbReference type="Rhea" id="RHEA-COMP:17340"/>
        <dbReference type="ChEBI" id="CHEBI:33019"/>
        <dbReference type="ChEBI" id="CHEBI:61560"/>
        <dbReference type="ChEBI" id="CHEBI:173112"/>
        <dbReference type="EC" id="2.7.7.7"/>
    </reaction>
</comment>
<evidence type="ECO:0000256" key="8">
    <source>
        <dbReference type="ARBA" id="ARBA00049244"/>
    </source>
</evidence>
<evidence type="ECO:0000259" key="9">
    <source>
        <dbReference type="Pfam" id="PF03175"/>
    </source>
</evidence>
<dbReference type="GO" id="GO:0003677">
    <property type="term" value="F:DNA binding"/>
    <property type="evidence" value="ECO:0007669"/>
    <property type="project" value="UniProtKB-KW"/>
</dbReference>